<dbReference type="InterPro" id="IPR002893">
    <property type="entry name" value="Znf_MYND"/>
</dbReference>
<keyword evidence="1" id="KW-0479">Metal-binding</keyword>
<evidence type="ECO:0000313" key="6">
    <source>
        <dbReference type="EMBL" id="KNC80589.1"/>
    </source>
</evidence>
<organism evidence="6 7">
    <name type="scientific">Sphaeroforma arctica JP610</name>
    <dbReference type="NCBI Taxonomy" id="667725"/>
    <lineage>
        <taxon>Eukaryota</taxon>
        <taxon>Ichthyosporea</taxon>
        <taxon>Ichthyophonida</taxon>
        <taxon>Sphaeroforma</taxon>
    </lineage>
</organism>
<sequence length="240" mass="26566">MIHKHSSELRALNTILPTDCVPRDTFQNIQARAHTENSPRAQVELGDIFMYGLKGQERDASTAAYLYQKAATAGLPEAQTQMGMIMYQNISNAIAPGNPDAQSLTRPLPVERCQADAKLTSYLQYLWVYLNDAASQGYISYFAVTQTRNANIVNSGGSYEVPEILQTAFDKIGEEANQIFLEKAGEVNPLACFSKECPVLVENESMLKLCSKCRVAKYCSKTCQVQSWKAGHKLECLAPL</sequence>
<evidence type="ECO:0000256" key="1">
    <source>
        <dbReference type="ARBA" id="ARBA00022723"/>
    </source>
</evidence>
<evidence type="ECO:0000313" key="7">
    <source>
        <dbReference type="Proteomes" id="UP000054560"/>
    </source>
</evidence>
<dbReference type="GeneID" id="25907547"/>
<name>A0A0L0FVE6_9EUKA</name>
<dbReference type="Gene3D" id="6.10.140.2220">
    <property type="match status" value="1"/>
</dbReference>
<protein>
    <recommendedName>
        <fullName evidence="5">MYND-type domain-containing protein</fullName>
    </recommendedName>
</protein>
<dbReference type="GO" id="GO:0008270">
    <property type="term" value="F:zinc ion binding"/>
    <property type="evidence" value="ECO:0007669"/>
    <property type="project" value="UniProtKB-KW"/>
</dbReference>
<dbReference type="Pfam" id="PF01753">
    <property type="entry name" value="zf-MYND"/>
    <property type="match status" value="1"/>
</dbReference>
<dbReference type="Proteomes" id="UP000054560">
    <property type="component" value="Unassembled WGS sequence"/>
</dbReference>
<dbReference type="EMBL" id="KQ242131">
    <property type="protein sequence ID" value="KNC80589.1"/>
    <property type="molecule type" value="Genomic_DNA"/>
</dbReference>
<dbReference type="SMART" id="SM00671">
    <property type="entry name" value="SEL1"/>
    <property type="match status" value="1"/>
</dbReference>
<dbReference type="Gene3D" id="1.25.40.10">
    <property type="entry name" value="Tetratricopeptide repeat domain"/>
    <property type="match status" value="1"/>
</dbReference>
<gene>
    <name evidence="6" type="ORF">SARC_07043</name>
</gene>
<keyword evidence="7" id="KW-1185">Reference proteome</keyword>
<keyword evidence="2 4" id="KW-0863">Zinc-finger</keyword>
<keyword evidence="3" id="KW-0862">Zinc</keyword>
<proteinExistence type="predicted"/>
<dbReference type="Pfam" id="PF08238">
    <property type="entry name" value="Sel1"/>
    <property type="match status" value="1"/>
</dbReference>
<dbReference type="InterPro" id="IPR011990">
    <property type="entry name" value="TPR-like_helical_dom_sf"/>
</dbReference>
<evidence type="ECO:0000259" key="5">
    <source>
        <dbReference type="PROSITE" id="PS50865"/>
    </source>
</evidence>
<accession>A0A0L0FVE6</accession>
<evidence type="ECO:0000256" key="3">
    <source>
        <dbReference type="ARBA" id="ARBA00022833"/>
    </source>
</evidence>
<dbReference type="SUPFAM" id="SSF81901">
    <property type="entry name" value="HCP-like"/>
    <property type="match status" value="1"/>
</dbReference>
<dbReference type="PROSITE" id="PS50865">
    <property type="entry name" value="ZF_MYND_2"/>
    <property type="match status" value="1"/>
</dbReference>
<dbReference type="InterPro" id="IPR006597">
    <property type="entry name" value="Sel1-like"/>
</dbReference>
<dbReference type="SUPFAM" id="SSF144232">
    <property type="entry name" value="HIT/MYND zinc finger-like"/>
    <property type="match status" value="1"/>
</dbReference>
<dbReference type="AlphaFoldDB" id="A0A0L0FVE6"/>
<reference evidence="6 7" key="1">
    <citation type="submission" date="2011-02" db="EMBL/GenBank/DDBJ databases">
        <title>The Genome Sequence of Sphaeroforma arctica JP610.</title>
        <authorList>
            <consortium name="The Broad Institute Genome Sequencing Platform"/>
            <person name="Russ C."/>
            <person name="Cuomo C."/>
            <person name="Young S.K."/>
            <person name="Zeng Q."/>
            <person name="Gargeya S."/>
            <person name="Alvarado L."/>
            <person name="Berlin A."/>
            <person name="Chapman S.B."/>
            <person name="Chen Z."/>
            <person name="Freedman E."/>
            <person name="Gellesch M."/>
            <person name="Goldberg J."/>
            <person name="Griggs A."/>
            <person name="Gujja S."/>
            <person name="Heilman E."/>
            <person name="Heiman D."/>
            <person name="Howarth C."/>
            <person name="Mehta T."/>
            <person name="Neiman D."/>
            <person name="Pearson M."/>
            <person name="Roberts A."/>
            <person name="Saif S."/>
            <person name="Shea T."/>
            <person name="Shenoy N."/>
            <person name="Sisk P."/>
            <person name="Stolte C."/>
            <person name="Sykes S."/>
            <person name="White J."/>
            <person name="Yandava C."/>
            <person name="Burger G."/>
            <person name="Gray M.W."/>
            <person name="Holland P.W.H."/>
            <person name="King N."/>
            <person name="Lang F.B.F."/>
            <person name="Roger A.J."/>
            <person name="Ruiz-Trillo I."/>
            <person name="Haas B."/>
            <person name="Nusbaum C."/>
            <person name="Birren B."/>
        </authorList>
    </citation>
    <scope>NUCLEOTIDE SEQUENCE [LARGE SCALE GENOMIC DNA]</scope>
    <source>
        <strain evidence="6 7">JP610</strain>
    </source>
</reference>
<evidence type="ECO:0000256" key="4">
    <source>
        <dbReference type="PROSITE-ProRule" id="PRU00134"/>
    </source>
</evidence>
<feature type="domain" description="MYND-type" evidence="5">
    <location>
        <begin position="197"/>
        <end position="236"/>
    </location>
</feature>
<dbReference type="RefSeq" id="XP_014154491.1">
    <property type="nucleotide sequence ID" value="XM_014299016.1"/>
</dbReference>
<dbReference type="OrthoDB" id="9922773at2759"/>
<evidence type="ECO:0000256" key="2">
    <source>
        <dbReference type="ARBA" id="ARBA00022771"/>
    </source>
</evidence>